<evidence type="ECO:0000313" key="2">
    <source>
        <dbReference type="EMBL" id="KWT95082.1"/>
    </source>
</evidence>
<dbReference type="Gene3D" id="3.40.50.720">
    <property type="entry name" value="NAD(P)-binding Rossmann-like Domain"/>
    <property type="match status" value="1"/>
</dbReference>
<dbReference type="InterPro" id="IPR036291">
    <property type="entry name" value="NAD(P)-bd_dom_sf"/>
</dbReference>
<dbReference type="InterPro" id="IPR051207">
    <property type="entry name" value="ComplexI_NDUFA9_subunit"/>
</dbReference>
<accession>A0ABR5SJR1</accession>
<dbReference type="InterPro" id="IPR016040">
    <property type="entry name" value="NAD(P)-bd_dom"/>
</dbReference>
<gene>
    <name evidence="2" type="ORF">ASN18_0010</name>
</gene>
<dbReference type="SUPFAM" id="SSF51735">
    <property type="entry name" value="NAD(P)-binding Rossmann-fold domains"/>
    <property type="match status" value="1"/>
</dbReference>
<organism evidence="2 3">
    <name type="scientific">Candidatus Magnetominusculus xianensis</name>
    <dbReference type="NCBI Taxonomy" id="1748249"/>
    <lineage>
        <taxon>Bacteria</taxon>
        <taxon>Pseudomonadati</taxon>
        <taxon>Nitrospirota</taxon>
        <taxon>Nitrospiria</taxon>
        <taxon>Nitrospirales</taxon>
        <taxon>Nitrospiraceae</taxon>
        <taxon>Candidatus Magnetominusculus</taxon>
    </lineage>
</organism>
<dbReference type="Proteomes" id="UP000060487">
    <property type="component" value="Unassembled WGS sequence"/>
</dbReference>
<evidence type="ECO:0000313" key="3">
    <source>
        <dbReference type="Proteomes" id="UP000060487"/>
    </source>
</evidence>
<name>A0ABR5SJR1_9BACT</name>
<dbReference type="PANTHER" id="PTHR12126:SF11">
    <property type="entry name" value="NADH DEHYDROGENASE [UBIQUINONE] 1 ALPHA SUBCOMPLEX SUBUNIT 9, MITOCHONDRIAL"/>
    <property type="match status" value="1"/>
</dbReference>
<reference evidence="2 3" key="1">
    <citation type="submission" date="2015-11" db="EMBL/GenBank/DDBJ databases">
        <authorList>
            <person name="Lin W."/>
        </authorList>
    </citation>
    <scope>NUCLEOTIDE SEQUENCE [LARGE SCALE GENOMIC DNA]</scope>
    <source>
        <strain evidence="2 3">HCH-1</strain>
    </source>
</reference>
<proteinExistence type="predicted"/>
<sequence>MFNLIHKCIKFKIEYATIIYKRLLTHYKEGRIMKYQIGTGAVSGVHVVTGAFGYSGKYIAKLLIHAGVKVKTITNSPDRPNSFGGNIEVFPFNFDKPELLTDTLKGADCLYNTYWVRFNHKLFKHADAVDNTLTLFDAAKKAGVKRIVHISITNPKEDSPLEYFSGKARLERALVDSGMSYAILRPAVLFGREDILINNIAWSLRNFPMFGIFGDGSYKLQPIYVKDLAELAIDMGKIKENIIIDAIGPETFAFRELVETIGEIIGKRRRIVPISDDLGYYFGRFMKQITGDILITREEIEGLKSNLLYVRSQPTGQTSLTQWLKEHASTVGVRYASEIARRVERTGSYA</sequence>
<protein>
    <submittedName>
        <fullName evidence="2">Epimerase</fullName>
    </submittedName>
</protein>
<dbReference type="PANTHER" id="PTHR12126">
    <property type="entry name" value="NADH-UBIQUINONE OXIDOREDUCTASE 39 KDA SUBUNIT-RELATED"/>
    <property type="match status" value="1"/>
</dbReference>
<dbReference type="Pfam" id="PF13460">
    <property type="entry name" value="NAD_binding_10"/>
    <property type="match status" value="1"/>
</dbReference>
<dbReference type="EMBL" id="LNQR01000001">
    <property type="protein sequence ID" value="KWT95082.1"/>
    <property type="molecule type" value="Genomic_DNA"/>
</dbReference>
<keyword evidence="3" id="KW-1185">Reference proteome</keyword>
<comment type="caution">
    <text evidence="2">The sequence shown here is derived from an EMBL/GenBank/DDBJ whole genome shotgun (WGS) entry which is preliminary data.</text>
</comment>
<feature type="domain" description="NAD(P)-binding" evidence="1">
    <location>
        <begin position="50"/>
        <end position="189"/>
    </location>
</feature>
<evidence type="ECO:0000259" key="1">
    <source>
        <dbReference type="Pfam" id="PF13460"/>
    </source>
</evidence>